<dbReference type="Proteomes" id="UP000325902">
    <property type="component" value="Unassembled WGS sequence"/>
</dbReference>
<evidence type="ECO:0000313" key="10">
    <source>
        <dbReference type="EMBL" id="KAB2569485.1"/>
    </source>
</evidence>
<evidence type="ECO:0000256" key="8">
    <source>
        <dbReference type="PIRSR" id="PIRSR602403-1"/>
    </source>
</evidence>
<comment type="cofactor">
    <cofactor evidence="1 8">
        <name>heme</name>
        <dbReference type="ChEBI" id="CHEBI:30413"/>
    </cofactor>
</comment>
<protein>
    <submittedName>
        <fullName evidence="10">Cytochrome P450 monooxygenase pyr3</fullName>
    </submittedName>
</protein>
<name>A0A5N5CVW5_9PEZI</name>
<dbReference type="GO" id="GO:0020037">
    <property type="term" value="F:heme binding"/>
    <property type="evidence" value="ECO:0007669"/>
    <property type="project" value="InterPro"/>
</dbReference>
<dbReference type="EMBL" id="VCHE01000190">
    <property type="protein sequence ID" value="KAB2569485.1"/>
    <property type="molecule type" value="Genomic_DNA"/>
</dbReference>
<dbReference type="Pfam" id="PF00067">
    <property type="entry name" value="p450"/>
    <property type="match status" value="1"/>
</dbReference>
<keyword evidence="11" id="KW-1185">Reference proteome</keyword>
<keyword evidence="3 8" id="KW-0349">Heme</keyword>
<evidence type="ECO:0000256" key="4">
    <source>
        <dbReference type="ARBA" id="ARBA00022723"/>
    </source>
</evidence>
<dbReference type="InterPro" id="IPR002403">
    <property type="entry name" value="Cyt_P450_E_grp-IV"/>
</dbReference>
<evidence type="ECO:0000256" key="6">
    <source>
        <dbReference type="ARBA" id="ARBA00023004"/>
    </source>
</evidence>
<dbReference type="InterPro" id="IPR036396">
    <property type="entry name" value="Cyt_P450_sf"/>
</dbReference>
<dbReference type="Gene3D" id="1.10.630.10">
    <property type="entry name" value="Cytochrome P450"/>
    <property type="match status" value="1"/>
</dbReference>
<dbReference type="GO" id="GO:0016705">
    <property type="term" value="F:oxidoreductase activity, acting on paired donors, with incorporation or reduction of molecular oxygen"/>
    <property type="evidence" value="ECO:0007669"/>
    <property type="project" value="InterPro"/>
</dbReference>
<keyword evidence="4 8" id="KW-0479">Metal-binding</keyword>
<keyword evidence="5 9" id="KW-0560">Oxidoreductase</keyword>
<evidence type="ECO:0000256" key="5">
    <source>
        <dbReference type="ARBA" id="ARBA00023002"/>
    </source>
</evidence>
<dbReference type="SUPFAM" id="SSF48264">
    <property type="entry name" value="Cytochrome P450"/>
    <property type="match status" value="1"/>
</dbReference>
<evidence type="ECO:0000256" key="3">
    <source>
        <dbReference type="ARBA" id="ARBA00022617"/>
    </source>
</evidence>
<organism evidence="10 11">
    <name type="scientific">Lasiodiplodia theobromae</name>
    <dbReference type="NCBI Taxonomy" id="45133"/>
    <lineage>
        <taxon>Eukaryota</taxon>
        <taxon>Fungi</taxon>
        <taxon>Dikarya</taxon>
        <taxon>Ascomycota</taxon>
        <taxon>Pezizomycotina</taxon>
        <taxon>Dothideomycetes</taxon>
        <taxon>Dothideomycetes incertae sedis</taxon>
        <taxon>Botryosphaeriales</taxon>
        <taxon>Botryosphaeriaceae</taxon>
        <taxon>Lasiodiplodia</taxon>
    </lineage>
</organism>
<comment type="caution">
    <text evidence="10">The sequence shown here is derived from an EMBL/GenBank/DDBJ whole genome shotgun (WGS) entry which is preliminary data.</text>
</comment>
<reference evidence="10 11" key="1">
    <citation type="journal article" date="2019" name="Sci. Rep.">
        <title>A multi-omics analysis of the grapevine pathogen Lasiodiplodia theobromae reveals that temperature affects the expression of virulence- and pathogenicity-related genes.</title>
        <authorList>
            <person name="Felix C."/>
            <person name="Meneses R."/>
            <person name="Goncalves M.F.M."/>
            <person name="Tilleman L."/>
            <person name="Duarte A.S."/>
            <person name="Jorrin-Novo J.V."/>
            <person name="Van de Peer Y."/>
            <person name="Deforce D."/>
            <person name="Van Nieuwerburgh F."/>
            <person name="Esteves A.C."/>
            <person name="Alves A."/>
        </authorList>
    </citation>
    <scope>NUCLEOTIDE SEQUENCE [LARGE SCALE GENOMIC DNA]</scope>
    <source>
        <strain evidence="10 11">LA-SOL3</strain>
    </source>
</reference>
<dbReference type="GO" id="GO:0005506">
    <property type="term" value="F:iron ion binding"/>
    <property type="evidence" value="ECO:0007669"/>
    <property type="project" value="InterPro"/>
</dbReference>
<keyword evidence="6 8" id="KW-0408">Iron</keyword>
<accession>A0A5N5CVW5</accession>
<proteinExistence type="inferred from homology"/>
<evidence type="ECO:0000256" key="7">
    <source>
        <dbReference type="ARBA" id="ARBA00023033"/>
    </source>
</evidence>
<dbReference type="OrthoDB" id="1844152at2759"/>
<feature type="binding site" description="axial binding residue" evidence="8">
    <location>
        <position position="80"/>
    </location>
    <ligand>
        <name>heme</name>
        <dbReference type="ChEBI" id="CHEBI:30413"/>
    </ligand>
    <ligandPart>
        <name>Fe</name>
        <dbReference type="ChEBI" id="CHEBI:18248"/>
    </ligandPart>
</feature>
<dbReference type="AlphaFoldDB" id="A0A5N5CVW5"/>
<keyword evidence="7 9" id="KW-0503">Monooxygenase</keyword>
<dbReference type="PANTHER" id="PTHR46206">
    <property type="entry name" value="CYTOCHROME P450"/>
    <property type="match status" value="1"/>
</dbReference>
<dbReference type="PRINTS" id="PR00465">
    <property type="entry name" value="EP450IV"/>
</dbReference>
<comment type="similarity">
    <text evidence="2 9">Belongs to the cytochrome P450 family.</text>
</comment>
<evidence type="ECO:0000313" key="11">
    <source>
        <dbReference type="Proteomes" id="UP000325902"/>
    </source>
</evidence>
<feature type="non-terminal residue" evidence="10">
    <location>
        <position position="1"/>
    </location>
</feature>
<dbReference type="GO" id="GO:0004497">
    <property type="term" value="F:monooxygenase activity"/>
    <property type="evidence" value="ECO:0007669"/>
    <property type="project" value="UniProtKB-KW"/>
</dbReference>
<gene>
    <name evidence="10" type="primary">pyr3_11</name>
    <name evidence="10" type="ORF">DBV05_g11840</name>
</gene>
<dbReference type="PANTHER" id="PTHR46206:SF2">
    <property type="entry name" value="CYTOCHROME P450 MONOOXYGENASE AUSG-RELATED"/>
    <property type="match status" value="1"/>
</dbReference>
<evidence type="ECO:0000256" key="2">
    <source>
        <dbReference type="ARBA" id="ARBA00010617"/>
    </source>
</evidence>
<dbReference type="InterPro" id="IPR017972">
    <property type="entry name" value="Cyt_P450_CS"/>
</dbReference>
<dbReference type="InterPro" id="IPR001128">
    <property type="entry name" value="Cyt_P450"/>
</dbReference>
<evidence type="ECO:0000256" key="9">
    <source>
        <dbReference type="RuleBase" id="RU000461"/>
    </source>
</evidence>
<sequence>SIARKVKKPVHLSDGTLLPRGATLICSTDRRTDPTVFPSPNAFNGRRFLARRQLPGQENAWQLVTTSADHLGFGHGAHACPGRFFAANEAKVAFAFLLICYDWRFPDGVVERPRNVEFDDQVAINPLAKVEFRRTGETLPAE</sequence>
<dbReference type="PROSITE" id="PS00086">
    <property type="entry name" value="CYTOCHROME_P450"/>
    <property type="match status" value="1"/>
</dbReference>
<evidence type="ECO:0000256" key="1">
    <source>
        <dbReference type="ARBA" id="ARBA00001971"/>
    </source>
</evidence>